<dbReference type="GO" id="GO:0046872">
    <property type="term" value="F:metal ion binding"/>
    <property type="evidence" value="ECO:0007669"/>
    <property type="project" value="InterPro"/>
</dbReference>
<proteinExistence type="predicted"/>
<gene>
    <name evidence="6" type="ORF">GTK63_05670</name>
</gene>
<evidence type="ECO:0000256" key="3">
    <source>
        <dbReference type="ARBA" id="ARBA00022840"/>
    </source>
</evidence>
<dbReference type="RefSeq" id="WP_023488270.1">
    <property type="nucleotide sequence ID" value="NZ_CABMHY010000013.1"/>
</dbReference>
<dbReference type="PANTHER" id="PTHR43585:SF2">
    <property type="entry name" value="ATP-GRASP ENZYME FSQD"/>
    <property type="match status" value="1"/>
</dbReference>
<dbReference type="EMBL" id="WWFF01000007">
    <property type="protein sequence ID" value="MYN53809.1"/>
    <property type="molecule type" value="Genomic_DNA"/>
</dbReference>
<protein>
    <submittedName>
        <fullName evidence="6">ATP-grasp domain-containing protein</fullName>
    </submittedName>
</protein>
<evidence type="ECO:0000256" key="2">
    <source>
        <dbReference type="ARBA" id="ARBA00022741"/>
    </source>
</evidence>
<organism evidence="6 7">
    <name type="scientific">Lactobacillus crispatus</name>
    <dbReference type="NCBI Taxonomy" id="47770"/>
    <lineage>
        <taxon>Bacteria</taxon>
        <taxon>Bacillati</taxon>
        <taxon>Bacillota</taxon>
        <taxon>Bacilli</taxon>
        <taxon>Lactobacillales</taxon>
        <taxon>Lactobacillaceae</taxon>
        <taxon>Lactobacillus</taxon>
    </lineage>
</organism>
<comment type="caution">
    <text evidence="6">The sequence shown here is derived from an EMBL/GenBank/DDBJ whole genome shotgun (WGS) entry which is preliminary data.</text>
</comment>
<keyword evidence="3 4" id="KW-0067">ATP-binding</keyword>
<feature type="domain" description="ATP-grasp" evidence="5">
    <location>
        <begin position="118"/>
        <end position="309"/>
    </location>
</feature>
<keyword evidence="2 4" id="KW-0547">Nucleotide-binding</keyword>
<accession>A0A7X4HP29</accession>
<dbReference type="InterPro" id="IPR052032">
    <property type="entry name" value="ATP-dep_AA_Ligase"/>
</dbReference>
<evidence type="ECO:0000259" key="5">
    <source>
        <dbReference type="PROSITE" id="PS50975"/>
    </source>
</evidence>
<dbReference type="Gene3D" id="3.40.50.20">
    <property type="match status" value="1"/>
</dbReference>
<evidence type="ECO:0000313" key="7">
    <source>
        <dbReference type="Proteomes" id="UP000460132"/>
    </source>
</evidence>
<dbReference type="InterPro" id="IPR011761">
    <property type="entry name" value="ATP-grasp"/>
</dbReference>
<dbReference type="PROSITE" id="PS50975">
    <property type="entry name" value="ATP_GRASP"/>
    <property type="match status" value="1"/>
</dbReference>
<dbReference type="GO" id="GO:0016874">
    <property type="term" value="F:ligase activity"/>
    <property type="evidence" value="ECO:0007669"/>
    <property type="project" value="UniProtKB-KW"/>
</dbReference>
<dbReference type="Pfam" id="PF02655">
    <property type="entry name" value="ATP-grasp_3"/>
    <property type="match status" value="1"/>
</dbReference>
<evidence type="ECO:0000313" key="6">
    <source>
        <dbReference type="EMBL" id="MYN53809.1"/>
    </source>
</evidence>
<dbReference type="InterPro" id="IPR003806">
    <property type="entry name" value="ATP-grasp_PylC-type"/>
</dbReference>
<keyword evidence="1" id="KW-0436">Ligase</keyword>
<name>A0A7X4HP29_9LACO</name>
<dbReference type="AlphaFoldDB" id="A0A7X4HP29"/>
<dbReference type="Proteomes" id="UP000460132">
    <property type="component" value="Unassembled WGS sequence"/>
</dbReference>
<evidence type="ECO:0000256" key="1">
    <source>
        <dbReference type="ARBA" id="ARBA00022598"/>
    </source>
</evidence>
<dbReference type="Gene3D" id="3.30.470.20">
    <property type="entry name" value="ATP-grasp fold, B domain"/>
    <property type="match status" value="1"/>
</dbReference>
<reference evidence="6 7" key="1">
    <citation type="submission" date="2020-01" db="EMBL/GenBank/DDBJ databases">
        <title>Vaginal microbiome of pregnant Indian women: Insights into the genome of dominants Lactobacillus species.</title>
        <authorList>
            <person name="Das B."/>
            <person name="Mehta O."/>
            <person name="Ghosh T.S."/>
            <person name="Kothidar A."/>
            <person name="Gowtham M.R."/>
            <person name="Mitra R."/>
            <person name="Kshetrapal P."/>
            <person name="Wadhwa N."/>
            <person name="Thiruvengadam R."/>
            <person name="Nair G.B."/>
            <person name="Bhatnagar S."/>
            <person name="Pore S."/>
        </authorList>
    </citation>
    <scope>NUCLEOTIDE SEQUENCE [LARGE SCALE GENOMIC DNA]</scope>
    <source>
        <strain evidence="6 7">Indica2</strain>
    </source>
</reference>
<dbReference type="SUPFAM" id="SSF56059">
    <property type="entry name" value="Glutathione synthetase ATP-binding domain-like"/>
    <property type="match status" value="1"/>
</dbReference>
<evidence type="ECO:0000256" key="4">
    <source>
        <dbReference type="PROSITE-ProRule" id="PRU00409"/>
    </source>
</evidence>
<sequence>MNIIIIGGLGYDYIKPEKWLPSNLNNHYYFVVKAHHYTEFQKHLSKRSDIKLVKINDWYNSNQIEQFLLNFSQTQKIDRLVSLREEEVIRMAQAREFFNIPGLRPASALLFRDKHEMKKLMRRNGVKVAKDSKINSFFEALEFIKKTNSEYPYVLKPIDGAGSRDTFIIKKLSDLENLDHKYFQRAIIETFVSGDVYHIDALYTQGQLRYISAAKYIHTPLAFQQGKSTASMFLQSNSLESQEMVSFGKKICMLMPLPQNCIIHLETFKNSNGIYFNEIAVRFGGGKILDTIDREFHFNLLGEYLKAECGASFEYKGALKWQKPRGFLLVTPQKGKLSYMPKQIPGNDIDLYEVYAKVGNEYNGGQNSVQALASVELHADNNESLKQRIIDLENWFLKSVKYKNNL</sequence>
<dbReference type="GO" id="GO:0005524">
    <property type="term" value="F:ATP binding"/>
    <property type="evidence" value="ECO:0007669"/>
    <property type="project" value="UniProtKB-UniRule"/>
</dbReference>
<dbReference type="PANTHER" id="PTHR43585">
    <property type="entry name" value="FUMIPYRROLE BIOSYNTHESIS PROTEIN C"/>
    <property type="match status" value="1"/>
</dbReference>